<dbReference type="Pfam" id="PF00005">
    <property type="entry name" value="ABC_tran"/>
    <property type="match status" value="1"/>
</dbReference>
<keyword evidence="10" id="KW-1185">Reference proteome</keyword>
<evidence type="ECO:0000313" key="10">
    <source>
        <dbReference type="Proteomes" id="UP000500826"/>
    </source>
</evidence>
<dbReference type="InterPro" id="IPR003439">
    <property type="entry name" value="ABC_transporter-like_ATP-bd"/>
</dbReference>
<keyword evidence="6" id="KW-1133">Transmembrane helix</keyword>
<accession>A0ABX6P207</accession>
<dbReference type="InterPro" id="IPR017871">
    <property type="entry name" value="ABC_transporter-like_CS"/>
</dbReference>
<reference evidence="9 10" key="1">
    <citation type="submission" date="2020-05" db="EMBL/GenBank/DDBJ databases">
        <title>Ramlibacter rhizophilus sp. nov., isolated from rhizosphere soil of national flower Mugunghwa from South Korea.</title>
        <authorList>
            <person name="Zheng-Fei Y."/>
            <person name="Huan T."/>
        </authorList>
    </citation>
    <scope>NUCLEOTIDE SEQUENCE [LARGE SCALE GENOMIC DNA]</scope>
    <source>
        <strain evidence="9 10">H242</strain>
    </source>
</reference>
<evidence type="ECO:0000256" key="7">
    <source>
        <dbReference type="ARBA" id="ARBA00023136"/>
    </source>
</evidence>
<keyword evidence="2" id="KW-1003">Cell membrane</keyword>
<dbReference type="Gene3D" id="3.40.50.300">
    <property type="entry name" value="P-loop containing nucleotide triphosphate hydrolases"/>
    <property type="match status" value="1"/>
</dbReference>
<dbReference type="Gene3D" id="1.20.1560.10">
    <property type="entry name" value="ABC transporter type 1, transmembrane domain"/>
    <property type="match status" value="1"/>
</dbReference>
<feature type="domain" description="ABC transporter" evidence="8">
    <location>
        <begin position="74"/>
        <end position="313"/>
    </location>
</feature>
<proteinExistence type="predicted"/>
<dbReference type="InterPro" id="IPR027417">
    <property type="entry name" value="P-loop_NTPase"/>
</dbReference>
<keyword evidence="7" id="KW-0472">Membrane</keyword>
<evidence type="ECO:0000259" key="8">
    <source>
        <dbReference type="PROSITE" id="PS50893"/>
    </source>
</evidence>
<dbReference type="SUPFAM" id="SSF52540">
    <property type="entry name" value="P-loop containing nucleoside triphosphate hydrolases"/>
    <property type="match status" value="1"/>
</dbReference>
<dbReference type="InterPro" id="IPR039421">
    <property type="entry name" value="Type_1_exporter"/>
</dbReference>
<protein>
    <submittedName>
        <fullName evidence="9">ABC transporter ATP-binding protein</fullName>
    </submittedName>
</protein>
<name>A0ABX6P207_9BURK</name>
<dbReference type="EMBL" id="CP053418">
    <property type="protein sequence ID" value="QJW84100.1"/>
    <property type="molecule type" value="Genomic_DNA"/>
</dbReference>
<dbReference type="InterPro" id="IPR036640">
    <property type="entry name" value="ABC1_TM_sf"/>
</dbReference>
<sequence length="315" mass="33916">MYYGKSGRDFGTLLPVPGALAVGAQKLMPLVQQIYNGWSSALGSQASVDNVLDLLEFEPQPAVEGPGIAFRDEIRLEDVGFHYGGSAPAARVLEGVHLHIRRGEKVGIVGPTGSGKSTLVDLLMGLLSPTAGRFTVDGHEITPANAASWQRHIAHVPQSIYLSDATIAENIAFGLPPAKIDQARLQRAAATAQIHEHIRGLPDGYATVVGERGARLSGGQRQRIGIARALYKQADVLVLDEATSALDDDTEARLMDALIEVARETTVIMIAHRLTTMKRCDRIVHLERGRVQRLSTYGELMAKRAQAPAQAQPVS</sequence>
<evidence type="ECO:0000256" key="1">
    <source>
        <dbReference type="ARBA" id="ARBA00004651"/>
    </source>
</evidence>
<dbReference type="PANTHER" id="PTHR24221:SF654">
    <property type="entry name" value="ATP-BINDING CASSETTE SUB-FAMILY B MEMBER 6"/>
    <property type="match status" value="1"/>
</dbReference>
<evidence type="ECO:0000256" key="3">
    <source>
        <dbReference type="ARBA" id="ARBA00022692"/>
    </source>
</evidence>
<dbReference type="PANTHER" id="PTHR24221">
    <property type="entry name" value="ATP-BINDING CASSETTE SUB-FAMILY B"/>
    <property type="match status" value="1"/>
</dbReference>
<gene>
    <name evidence="9" type="ORF">HK414_09920</name>
</gene>
<evidence type="ECO:0000256" key="4">
    <source>
        <dbReference type="ARBA" id="ARBA00022741"/>
    </source>
</evidence>
<keyword evidence="4" id="KW-0547">Nucleotide-binding</keyword>
<evidence type="ECO:0000256" key="5">
    <source>
        <dbReference type="ARBA" id="ARBA00022840"/>
    </source>
</evidence>
<keyword evidence="3" id="KW-0812">Transmembrane</keyword>
<evidence type="ECO:0000256" key="2">
    <source>
        <dbReference type="ARBA" id="ARBA00022475"/>
    </source>
</evidence>
<dbReference type="Proteomes" id="UP000500826">
    <property type="component" value="Chromosome"/>
</dbReference>
<comment type="subcellular location">
    <subcellularLocation>
        <location evidence="1">Cell membrane</location>
        <topology evidence="1">Multi-pass membrane protein</topology>
    </subcellularLocation>
</comment>
<dbReference type="PROSITE" id="PS00211">
    <property type="entry name" value="ABC_TRANSPORTER_1"/>
    <property type="match status" value="1"/>
</dbReference>
<dbReference type="SMART" id="SM00382">
    <property type="entry name" value="AAA"/>
    <property type="match status" value="1"/>
</dbReference>
<keyword evidence="5 9" id="KW-0067">ATP-binding</keyword>
<evidence type="ECO:0000256" key="6">
    <source>
        <dbReference type="ARBA" id="ARBA00022989"/>
    </source>
</evidence>
<dbReference type="GO" id="GO:0005524">
    <property type="term" value="F:ATP binding"/>
    <property type="evidence" value="ECO:0007669"/>
    <property type="project" value="UniProtKB-KW"/>
</dbReference>
<dbReference type="PROSITE" id="PS50893">
    <property type="entry name" value="ABC_TRANSPORTER_2"/>
    <property type="match status" value="1"/>
</dbReference>
<organism evidence="9 10">
    <name type="scientific">Ramlibacter terrae</name>
    <dbReference type="NCBI Taxonomy" id="2732511"/>
    <lineage>
        <taxon>Bacteria</taxon>
        <taxon>Pseudomonadati</taxon>
        <taxon>Pseudomonadota</taxon>
        <taxon>Betaproteobacteria</taxon>
        <taxon>Burkholderiales</taxon>
        <taxon>Comamonadaceae</taxon>
        <taxon>Ramlibacter</taxon>
    </lineage>
</organism>
<evidence type="ECO:0000313" key="9">
    <source>
        <dbReference type="EMBL" id="QJW84100.1"/>
    </source>
</evidence>
<dbReference type="InterPro" id="IPR003593">
    <property type="entry name" value="AAA+_ATPase"/>
</dbReference>